<feature type="transmembrane region" description="Helical" evidence="8">
    <location>
        <begin position="20"/>
        <end position="41"/>
    </location>
</feature>
<dbReference type="GO" id="GO:0005886">
    <property type="term" value="C:plasma membrane"/>
    <property type="evidence" value="ECO:0007669"/>
    <property type="project" value="UniProtKB-SubCell"/>
</dbReference>
<dbReference type="AlphaFoldDB" id="V2XMJ0"/>
<keyword evidence="3 8" id="KW-0813">Transport</keyword>
<evidence type="ECO:0000259" key="9">
    <source>
        <dbReference type="PROSITE" id="PS50928"/>
    </source>
</evidence>
<dbReference type="EMBL" id="ACIL03000011">
    <property type="protein sequence ID" value="ESL03399.1"/>
    <property type="molecule type" value="Genomic_DNA"/>
</dbReference>
<dbReference type="Gene3D" id="1.10.3720.10">
    <property type="entry name" value="MetI-like"/>
    <property type="match status" value="1"/>
</dbReference>
<name>V2XMJ0_9FIRM</name>
<dbReference type="eggNOG" id="COG2011">
    <property type="taxonomic scope" value="Bacteria"/>
</dbReference>
<comment type="similarity">
    <text evidence="2">Belongs to the binding-protein-dependent transport system permease family. CysTW subfamily.</text>
</comment>
<evidence type="ECO:0000256" key="2">
    <source>
        <dbReference type="ARBA" id="ARBA00007069"/>
    </source>
</evidence>
<accession>V2XMJ0</accession>
<evidence type="ECO:0000313" key="11">
    <source>
        <dbReference type="Proteomes" id="UP000018227"/>
    </source>
</evidence>
<dbReference type="GO" id="GO:0048473">
    <property type="term" value="P:D-methionine transmembrane transport"/>
    <property type="evidence" value="ECO:0007669"/>
    <property type="project" value="TreeGrafter"/>
</dbReference>
<dbReference type="Pfam" id="PF00528">
    <property type="entry name" value="BPD_transp_1"/>
    <property type="match status" value="1"/>
</dbReference>
<evidence type="ECO:0000256" key="7">
    <source>
        <dbReference type="ARBA" id="ARBA00023136"/>
    </source>
</evidence>
<comment type="caution">
    <text evidence="10">The sequence shown here is derived from an EMBL/GenBank/DDBJ whole genome shotgun (WGS) entry which is preliminary data.</text>
</comment>
<proteinExistence type="inferred from homology"/>
<dbReference type="Proteomes" id="UP000018227">
    <property type="component" value="Unassembled WGS sequence"/>
</dbReference>
<evidence type="ECO:0000256" key="6">
    <source>
        <dbReference type="ARBA" id="ARBA00022989"/>
    </source>
</evidence>
<dbReference type="PROSITE" id="PS50928">
    <property type="entry name" value="ABC_TM1"/>
    <property type="match status" value="1"/>
</dbReference>
<dbReference type="PANTHER" id="PTHR30450">
    <property type="entry name" value="ABC TRANSPORTER PERMEASE"/>
    <property type="match status" value="1"/>
</dbReference>
<organism evidence="10 11">
    <name type="scientific">Catonella morbi ATCC 51271</name>
    <dbReference type="NCBI Taxonomy" id="592026"/>
    <lineage>
        <taxon>Bacteria</taxon>
        <taxon>Bacillati</taxon>
        <taxon>Bacillota</taxon>
        <taxon>Clostridia</taxon>
        <taxon>Lachnospirales</taxon>
        <taxon>Lachnospiraceae</taxon>
        <taxon>Catonella</taxon>
    </lineage>
</organism>
<reference evidence="10 11" key="1">
    <citation type="submission" date="2013-06" db="EMBL/GenBank/DDBJ databases">
        <authorList>
            <person name="Weinstock G."/>
            <person name="Sodergren E."/>
            <person name="Clifton S."/>
            <person name="Fulton L."/>
            <person name="Fulton B."/>
            <person name="Courtney L."/>
            <person name="Fronick C."/>
            <person name="Harrison M."/>
            <person name="Strong C."/>
            <person name="Farmer C."/>
            <person name="Delahaunty K."/>
            <person name="Markovic C."/>
            <person name="Hall O."/>
            <person name="Minx P."/>
            <person name="Tomlinson C."/>
            <person name="Mitreva M."/>
            <person name="Nelson J."/>
            <person name="Hou S."/>
            <person name="Wollam A."/>
            <person name="Pepin K.H."/>
            <person name="Johnson M."/>
            <person name="Bhonagiri V."/>
            <person name="Nash W.E."/>
            <person name="Warren W."/>
            <person name="Chinwalla A."/>
            <person name="Mardis E.R."/>
            <person name="Wilson R.K."/>
        </authorList>
    </citation>
    <scope>NUCLEOTIDE SEQUENCE [LARGE SCALE GENOMIC DNA]</scope>
    <source>
        <strain evidence="10 11">ATCC 51271</strain>
    </source>
</reference>
<keyword evidence="7 8" id="KW-0472">Membrane</keyword>
<feature type="transmembrane region" description="Helical" evidence="8">
    <location>
        <begin position="53"/>
        <end position="77"/>
    </location>
</feature>
<evidence type="ECO:0000256" key="4">
    <source>
        <dbReference type="ARBA" id="ARBA00022475"/>
    </source>
</evidence>
<dbReference type="HOGENOM" id="CLU_077375_0_1_9"/>
<evidence type="ECO:0000313" key="10">
    <source>
        <dbReference type="EMBL" id="ESL03399.1"/>
    </source>
</evidence>
<dbReference type="InterPro" id="IPR035906">
    <property type="entry name" value="MetI-like_sf"/>
</dbReference>
<feature type="domain" description="ABC transmembrane type-1" evidence="9">
    <location>
        <begin position="14"/>
        <end position="208"/>
    </location>
</feature>
<dbReference type="SUPFAM" id="SSF161098">
    <property type="entry name" value="MetI-like"/>
    <property type="match status" value="1"/>
</dbReference>
<feature type="transmembrane region" description="Helical" evidence="8">
    <location>
        <begin position="83"/>
        <end position="106"/>
    </location>
</feature>
<dbReference type="InterPro" id="IPR051322">
    <property type="entry name" value="AA_ABC_Transporter_Permease"/>
</dbReference>
<feature type="transmembrane region" description="Helical" evidence="8">
    <location>
        <begin position="188"/>
        <end position="208"/>
    </location>
</feature>
<dbReference type="STRING" id="592026.GCWU0000282_001389"/>
<sequence>MGGDLMSEVVLNACVETLYMSLFSTFFAVILGFIPAIVLTLTSSDGLSPNKAVYSILDFIVNIFRSFPFIILMVILIPVTRFIAGKAIGTTAAIVPLTIGTVPFVARVIETAMRSVDKGVIEAARSMGATNMQIIRKVVIKEAVPGIISGIILTLISVIGYSAMGGALGAGGLGDVAIRYGYQSRNTTYLVVTSLILIVFVQAVQFAGNKIYNKLS</sequence>
<comment type="subcellular location">
    <subcellularLocation>
        <location evidence="1 8">Cell membrane</location>
        <topology evidence="1 8">Multi-pass membrane protein</topology>
    </subcellularLocation>
</comment>
<evidence type="ECO:0000256" key="8">
    <source>
        <dbReference type="RuleBase" id="RU363032"/>
    </source>
</evidence>
<evidence type="ECO:0000256" key="5">
    <source>
        <dbReference type="ARBA" id="ARBA00022692"/>
    </source>
</evidence>
<dbReference type="PANTHER" id="PTHR30450:SF1">
    <property type="entry name" value="D-METHIONINE TRANSPORT SYSTEM PERMEASE PROTEIN METI-RELATED"/>
    <property type="match status" value="1"/>
</dbReference>
<evidence type="ECO:0000256" key="3">
    <source>
        <dbReference type="ARBA" id="ARBA00022448"/>
    </source>
</evidence>
<dbReference type="InterPro" id="IPR000515">
    <property type="entry name" value="MetI-like"/>
</dbReference>
<dbReference type="CDD" id="cd06261">
    <property type="entry name" value="TM_PBP2"/>
    <property type="match status" value="1"/>
</dbReference>
<gene>
    <name evidence="10" type="ORF">GCWU0000282_001389</name>
</gene>
<evidence type="ECO:0000256" key="1">
    <source>
        <dbReference type="ARBA" id="ARBA00004651"/>
    </source>
</evidence>
<keyword evidence="5 8" id="KW-0812">Transmembrane</keyword>
<keyword evidence="6 8" id="KW-1133">Transmembrane helix</keyword>
<dbReference type="FunFam" id="1.10.3720.10:FF:000002">
    <property type="entry name" value="D-methionine ABC transporter permease MetI"/>
    <property type="match status" value="1"/>
</dbReference>
<feature type="transmembrane region" description="Helical" evidence="8">
    <location>
        <begin position="143"/>
        <end position="168"/>
    </location>
</feature>
<keyword evidence="4" id="KW-1003">Cell membrane</keyword>
<protein>
    <submittedName>
        <fullName evidence="10">Putative D-methionine transport system permease protein MetI</fullName>
    </submittedName>
</protein>
<keyword evidence="11" id="KW-1185">Reference proteome</keyword>